<evidence type="ECO:0000313" key="1">
    <source>
        <dbReference type="EMBL" id="GLC28290.1"/>
    </source>
</evidence>
<dbReference type="AlphaFoldDB" id="A0AA37QKM3"/>
<evidence type="ECO:0000313" key="2">
    <source>
        <dbReference type="Proteomes" id="UP001161325"/>
    </source>
</evidence>
<dbReference type="EMBL" id="BRXS01000008">
    <property type="protein sequence ID" value="GLC28290.1"/>
    <property type="molecule type" value="Genomic_DNA"/>
</dbReference>
<keyword evidence="2" id="KW-1185">Reference proteome</keyword>
<name>A0AA37QKM3_9BACT</name>
<organism evidence="1 2">
    <name type="scientific">Roseisolibacter agri</name>
    <dbReference type="NCBI Taxonomy" id="2014610"/>
    <lineage>
        <taxon>Bacteria</taxon>
        <taxon>Pseudomonadati</taxon>
        <taxon>Gemmatimonadota</taxon>
        <taxon>Gemmatimonadia</taxon>
        <taxon>Gemmatimonadales</taxon>
        <taxon>Gemmatimonadaceae</taxon>
        <taxon>Roseisolibacter</taxon>
    </lineage>
</organism>
<reference evidence="1" key="1">
    <citation type="submission" date="2022-08" db="EMBL/GenBank/DDBJ databases">
        <title>Draft genome sequencing of Roseisolibacter agri AW1220.</title>
        <authorList>
            <person name="Tobiishi Y."/>
            <person name="Tonouchi A."/>
        </authorList>
    </citation>
    <scope>NUCLEOTIDE SEQUENCE</scope>
    <source>
        <strain evidence="1">AW1220</strain>
    </source>
</reference>
<gene>
    <name evidence="1" type="ORF">rosag_48030</name>
</gene>
<accession>A0AA37QKM3</accession>
<protein>
    <submittedName>
        <fullName evidence="1">Uncharacterized protein</fullName>
    </submittedName>
</protein>
<dbReference type="Proteomes" id="UP001161325">
    <property type="component" value="Unassembled WGS sequence"/>
</dbReference>
<sequence length="137" mass="14855">MPSTIPATPAPDTPESLGSVARRLFGYITAFSPNVPQPDPIPWTPDDIGAPLVAAAAHGAAARRLAGDARHGLVNVERIMRGRVHVDSVALAQRATYEEYKGMAERALDQLIVLADQTPPATTPLPWWQRIFGARRR</sequence>
<dbReference type="RefSeq" id="WP_284352689.1">
    <property type="nucleotide sequence ID" value="NZ_BRXS01000008.1"/>
</dbReference>
<proteinExistence type="predicted"/>
<comment type="caution">
    <text evidence="1">The sequence shown here is derived from an EMBL/GenBank/DDBJ whole genome shotgun (WGS) entry which is preliminary data.</text>
</comment>